<keyword evidence="6" id="KW-1185">Reference proteome</keyword>
<dbReference type="STRING" id="142842.SAMN02745118_01995"/>
<sequence>MIQDFAELTELAEQSPTSKMTVAAPYDSATLKAIKLAEDEGLVEAILVGDKEKILSAANEENLEFIDDKIIDLKNVSAAAQEAVKLVNQGKADFVMKGLLSTSKILKAVLNREHGLRTNQLLSYVAVLDVPKFDRLLVMTDPAMNITPDLSEKVQITENAIMVAKSLGIKQPKVALVSAVEKVNPKMPNTLDAAAIAKMGDRKQIQDAIIDGPLAFDNAISMESKEVKGIDSEVAGQADVIVVPNIEVGNVLYKSLTHLANTIIAGTVIGAAAPVVLSSRADSYKNKLNSIILGKVVAEYNNS</sequence>
<proteinExistence type="inferred from homology"/>
<dbReference type="Pfam" id="PF01515">
    <property type="entry name" value="PTA_PTB"/>
    <property type="match status" value="1"/>
</dbReference>
<gene>
    <name evidence="5" type="ORF">SAMN02745118_01995</name>
</gene>
<evidence type="ECO:0000256" key="3">
    <source>
        <dbReference type="ARBA" id="ARBA00023315"/>
    </source>
</evidence>
<dbReference type="Gene3D" id="3.40.718.10">
    <property type="entry name" value="Isopropylmalate Dehydrogenase"/>
    <property type="match status" value="1"/>
</dbReference>
<evidence type="ECO:0000259" key="4">
    <source>
        <dbReference type="Pfam" id="PF01515"/>
    </source>
</evidence>
<dbReference type="PIRSF" id="PIRSF000428">
    <property type="entry name" value="P_Ac_trans"/>
    <property type="match status" value="1"/>
</dbReference>
<evidence type="ECO:0000313" key="5">
    <source>
        <dbReference type="EMBL" id="SJZ85184.1"/>
    </source>
</evidence>
<dbReference type="SUPFAM" id="SSF53659">
    <property type="entry name" value="Isocitrate/Isopropylmalate dehydrogenase-like"/>
    <property type="match status" value="1"/>
</dbReference>
<dbReference type="PANTHER" id="PTHR43356">
    <property type="entry name" value="PHOSPHATE ACETYLTRANSFERASE"/>
    <property type="match status" value="1"/>
</dbReference>
<dbReference type="AlphaFoldDB" id="A0A1T4P0V6"/>
<dbReference type="InterPro" id="IPR050500">
    <property type="entry name" value="Phos_Acetyltrans/Butyryltrans"/>
</dbReference>
<dbReference type="EMBL" id="FUWM01000017">
    <property type="protein sequence ID" value="SJZ85184.1"/>
    <property type="molecule type" value="Genomic_DNA"/>
</dbReference>
<dbReference type="InterPro" id="IPR012147">
    <property type="entry name" value="P_Ac_Bu_trans"/>
</dbReference>
<accession>A0A1T4P0V6</accession>
<keyword evidence="3" id="KW-0012">Acyltransferase</keyword>
<dbReference type="InterPro" id="IPR002505">
    <property type="entry name" value="PTA_PTB"/>
</dbReference>
<name>A0A1T4P0V6_9FIRM</name>
<dbReference type="PANTHER" id="PTHR43356:SF2">
    <property type="entry name" value="PHOSPHATE ACETYLTRANSFERASE"/>
    <property type="match status" value="1"/>
</dbReference>
<dbReference type="Proteomes" id="UP000190625">
    <property type="component" value="Unassembled WGS sequence"/>
</dbReference>
<keyword evidence="2 5" id="KW-0808">Transferase</keyword>
<dbReference type="GO" id="GO:0016746">
    <property type="term" value="F:acyltransferase activity"/>
    <property type="evidence" value="ECO:0007669"/>
    <property type="project" value="UniProtKB-KW"/>
</dbReference>
<dbReference type="NCBIfam" id="NF006045">
    <property type="entry name" value="PRK08190.1"/>
    <property type="match status" value="1"/>
</dbReference>
<organism evidence="5 6">
    <name type="scientific">Selenihalanaerobacter shriftii</name>
    <dbReference type="NCBI Taxonomy" id="142842"/>
    <lineage>
        <taxon>Bacteria</taxon>
        <taxon>Bacillati</taxon>
        <taxon>Bacillota</taxon>
        <taxon>Clostridia</taxon>
        <taxon>Halanaerobiales</taxon>
        <taxon>Halobacteroidaceae</taxon>
        <taxon>Selenihalanaerobacter</taxon>
    </lineage>
</organism>
<evidence type="ECO:0000313" key="6">
    <source>
        <dbReference type="Proteomes" id="UP000190625"/>
    </source>
</evidence>
<dbReference type="OrthoDB" id="9774179at2"/>
<feature type="domain" description="Phosphate acetyl/butaryl transferase" evidence="4">
    <location>
        <begin position="77"/>
        <end position="293"/>
    </location>
</feature>
<reference evidence="6" key="1">
    <citation type="submission" date="2017-02" db="EMBL/GenBank/DDBJ databases">
        <authorList>
            <person name="Varghese N."/>
            <person name="Submissions S."/>
        </authorList>
    </citation>
    <scope>NUCLEOTIDE SEQUENCE [LARGE SCALE GENOMIC DNA]</scope>
    <source>
        <strain evidence="6">ATCC BAA-73</strain>
    </source>
</reference>
<evidence type="ECO:0000256" key="2">
    <source>
        <dbReference type="ARBA" id="ARBA00022679"/>
    </source>
</evidence>
<evidence type="ECO:0000256" key="1">
    <source>
        <dbReference type="ARBA" id="ARBA00005656"/>
    </source>
</evidence>
<comment type="similarity">
    <text evidence="1">Belongs to the phosphate acetyltransferase and butyryltransferase family.</text>
</comment>
<dbReference type="RefSeq" id="WP_078810431.1">
    <property type="nucleotide sequence ID" value="NZ_FUWM01000017.1"/>
</dbReference>
<protein>
    <submittedName>
        <fullName evidence="5">Phosphate butyryltransferase</fullName>
    </submittedName>
</protein>